<evidence type="ECO:0000256" key="3">
    <source>
        <dbReference type="ARBA" id="ARBA00023027"/>
    </source>
</evidence>
<dbReference type="SUPFAM" id="SSF52283">
    <property type="entry name" value="Formate/glycerate dehydrogenase catalytic domain-like"/>
    <property type="match status" value="1"/>
</dbReference>
<sequence>MITILADDRIPFVTELFGGYGKLLLRPGSNIKKSDLSRVNVLLTRSITQVNATLLKGTPIEFVGSTTAGFDHIDHEWLAKQLISWSYAPGANAVSVAEYVLHCIAFLRKKGLLPQGSINAAVVGVGHLGKIVSNRLKKIGFSVFHNDPPRAISEKEFISIPLESLTEMDLICLHTPLTNAGEFPTYHLIHDALLKRLKPGCVLLNAGRGAVVDNQALLKQKHIVACLDVWENEPDVNLALLEKVTIATPHIAGYSKEAKLHASLMIYEAFLQHFQLIDIHRFKELQQLPEKTMVNIRECRTVEDVLLKIYDPSRETQTMRELLINNQDQFENLRRRYLLRPEFSAIQLTPSPDPKLKKILQQWGFSFD</sequence>
<keyword evidence="10" id="KW-1185">Reference proteome</keyword>
<feature type="domain" description="D-isomer specific 2-hydroxyacid dehydrogenase NAD-binding" evidence="7">
    <location>
        <begin position="120"/>
        <end position="252"/>
    </location>
</feature>
<evidence type="ECO:0000259" key="6">
    <source>
        <dbReference type="Pfam" id="PF00389"/>
    </source>
</evidence>
<dbReference type="CDD" id="cd12158">
    <property type="entry name" value="ErythrP_dh"/>
    <property type="match status" value="1"/>
</dbReference>
<keyword evidence="2 5" id="KW-0560">Oxidoreductase</keyword>
<feature type="binding site" evidence="5">
    <location>
        <position position="175"/>
    </location>
    <ligand>
        <name>NAD(+)</name>
        <dbReference type="ChEBI" id="CHEBI:57540"/>
    </ligand>
</feature>
<dbReference type="PANTHER" id="PTHR10996">
    <property type="entry name" value="2-HYDROXYACID DEHYDROGENASE-RELATED"/>
    <property type="match status" value="1"/>
</dbReference>
<feature type="active site" description="Proton donor" evidence="5">
    <location>
        <position position="250"/>
    </location>
</feature>
<dbReference type="InterPro" id="IPR050223">
    <property type="entry name" value="D-isomer_2-hydroxyacid_DH"/>
</dbReference>
<dbReference type="InterPro" id="IPR036291">
    <property type="entry name" value="NAD(P)-bd_dom_sf"/>
</dbReference>
<feature type="active site" evidence="5">
    <location>
        <position position="233"/>
    </location>
</feature>
<feature type="binding site" evidence="5">
    <location>
        <position position="147"/>
    </location>
    <ligand>
        <name>NAD(+)</name>
        <dbReference type="ChEBI" id="CHEBI:57540"/>
    </ligand>
</feature>
<gene>
    <name evidence="5 9" type="primary">pdxB</name>
    <name evidence="9" type="ORF">CleRT_01320</name>
</gene>
<keyword evidence="4 5" id="KW-0664">Pyridoxine biosynthesis</keyword>
<dbReference type="Pfam" id="PF00389">
    <property type="entry name" value="2-Hacid_dh"/>
    <property type="match status" value="1"/>
</dbReference>
<dbReference type="HAMAP" id="MF_01825">
    <property type="entry name" value="PdxB"/>
    <property type="match status" value="1"/>
</dbReference>
<dbReference type="InterPro" id="IPR006140">
    <property type="entry name" value="D-isomer_DH_NAD-bd"/>
</dbReference>
<dbReference type="Gene3D" id="3.30.1370.170">
    <property type="match status" value="1"/>
</dbReference>
<dbReference type="Gene3D" id="3.40.50.720">
    <property type="entry name" value="NAD(P)-binding Rossmann-like Domain"/>
    <property type="match status" value="2"/>
</dbReference>
<dbReference type="InterPro" id="IPR024531">
    <property type="entry name" value="Erythronate-4-P_DHase_dimer"/>
</dbReference>
<name>A0ABM5UTE2_9COXI</name>
<dbReference type="Pfam" id="PF02826">
    <property type="entry name" value="2-Hacid_dh_C"/>
    <property type="match status" value="1"/>
</dbReference>
<dbReference type="RefSeq" id="WP_048874810.1">
    <property type="nucleotide sequence ID" value="NZ_CP011126.1"/>
</dbReference>
<keyword evidence="3 5" id="KW-0520">NAD</keyword>
<feature type="binding site" evidence="5">
    <location>
        <position position="254"/>
    </location>
    <ligand>
        <name>substrate</name>
    </ligand>
</feature>
<dbReference type="InterPro" id="IPR020921">
    <property type="entry name" value="Erythronate-4-P_DHase"/>
</dbReference>
<dbReference type="SUPFAM" id="SSF51735">
    <property type="entry name" value="NAD(P)-binding Rossmann-fold domains"/>
    <property type="match status" value="1"/>
</dbReference>
<dbReference type="Proteomes" id="UP000063965">
    <property type="component" value="Chromosome"/>
</dbReference>
<feature type="binding site" evidence="5">
    <location>
        <position position="228"/>
    </location>
    <ligand>
        <name>NAD(+)</name>
        <dbReference type="ChEBI" id="CHEBI:57540"/>
    </ligand>
</feature>
<evidence type="ECO:0000256" key="1">
    <source>
        <dbReference type="ARBA" id="ARBA00022490"/>
    </source>
</evidence>
<feature type="domain" description="Erythronate-4-phosphate dehydrogenase dimerisation" evidence="8">
    <location>
        <begin position="299"/>
        <end position="361"/>
    </location>
</feature>
<dbReference type="InterPro" id="IPR006139">
    <property type="entry name" value="D-isomer_2_OHA_DH_cat_dom"/>
</dbReference>
<evidence type="ECO:0000256" key="2">
    <source>
        <dbReference type="ARBA" id="ARBA00023002"/>
    </source>
</evidence>
<proteinExistence type="inferred from homology"/>
<dbReference type="EMBL" id="CP011126">
    <property type="protein sequence ID" value="AKQ33196.1"/>
    <property type="molecule type" value="Genomic_DNA"/>
</dbReference>
<comment type="pathway">
    <text evidence="5">Cofactor biosynthesis; pyridoxine 5'-phosphate biosynthesis; pyridoxine 5'-phosphate from D-erythrose 4-phosphate: step 2/5.</text>
</comment>
<comment type="catalytic activity">
    <reaction evidence="5">
        <text>4-phospho-D-erythronate + NAD(+) = (R)-3-hydroxy-2-oxo-4-phosphooxybutanoate + NADH + H(+)</text>
        <dbReference type="Rhea" id="RHEA:18829"/>
        <dbReference type="ChEBI" id="CHEBI:15378"/>
        <dbReference type="ChEBI" id="CHEBI:57540"/>
        <dbReference type="ChEBI" id="CHEBI:57945"/>
        <dbReference type="ChEBI" id="CHEBI:58538"/>
        <dbReference type="ChEBI" id="CHEBI:58766"/>
        <dbReference type="EC" id="1.1.1.290"/>
    </reaction>
</comment>
<keyword evidence="1 5" id="KW-0963">Cytoplasm</keyword>
<reference evidence="9 10" key="1">
    <citation type="journal article" date="2015" name="Genome Biol. Evol.">
        <title>Distinctive Genome Reduction Rates Revealed by Genomic Analyses of Two Coxiella-Like Endosymbionts in Ticks.</title>
        <authorList>
            <person name="Gottlieb Y."/>
            <person name="Lalzar I."/>
            <person name="Klasson L."/>
        </authorList>
    </citation>
    <scope>NUCLEOTIDE SEQUENCE [LARGE SCALE GENOMIC DNA]</scope>
    <source>
        <strain evidence="9 10">CRt</strain>
    </source>
</reference>
<feature type="binding site" evidence="5">
    <location>
        <position position="253"/>
    </location>
    <ligand>
        <name>NAD(+)</name>
        <dbReference type="ChEBI" id="CHEBI:57540"/>
    </ligand>
</feature>
<evidence type="ECO:0000256" key="4">
    <source>
        <dbReference type="ARBA" id="ARBA00023096"/>
    </source>
</evidence>
<dbReference type="Pfam" id="PF11890">
    <property type="entry name" value="DUF3410"/>
    <property type="match status" value="1"/>
</dbReference>
<comment type="caution">
    <text evidence="5">Lacks conserved residue(s) required for the propagation of feature annotation.</text>
</comment>
<comment type="function">
    <text evidence="5">Catalyzes the oxidation of erythronate-4-phosphate to 3-hydroxy-2-oxo-4-phosphonooxybutanoate.</text>
</comment>
<comment type="similarity">
    <text evidence="5">Belongs to the D-isomer specific 2-hydroxyacid dehydrogenase family. PdxB subfamily.</text>
</comment>
<feature type="binding site" evidence="5">
    <location>
        <position position="46"/>
    </location>
    <ligand>
        <name>substrate</name>
    </ligand>
</feature>
<dbReference type="PROSITE" id="PS00671">
    <property type="entry name" value="D_2_HYDROXYACID_DH_3"/>
    <property type="match status" value="1"/>
</dbReference>
<comment type="subcellular location">
    <subcellularLocation>
        <location evidence="5">Cytoplasm</location>
    </subcellularLocation>
</comment>
<dbReference type="InterPro" id="IPR038251">
    <property type="entry name" value="PdxB_dimer_sf"/>
</dbReference>
<accession>A0ABM5UTE2</accession>
<evidence type="ECO:0000256" key="5">
    <source>
        <dbReference type="HAMAP-Rule" id="MF_01825"/>
    </source>
</evidence>
<evidence type="ECO:0000259" key="8">
    <source>
        <dbReference type="Pfam" id="PF11890"/>
    </source>
</evidence>
<evidence type="ECO:0000313" key="9">
    <source>
        <dbReference type="EMBL" id="AKQ33196.1"/>
    </source>
</evidence>
<organism evidence="9 10">
    <name type="scientific">Candidatus Coxiella mudrowiae</name>
    <dbReference type="NCBI Taxonomy" id="2054173"/>
    <lineage>
        <taxon>Bacteria</taxon>
        <taxon>Pseudomonadati</taxon>
        <taxon>Pseudomonadota</taxon>
        <taxon>Gammaproteobacteria</taxon>
        <taxon>Legionellales</taxon>
        <taxon>Coxiellaceae</taxon>
        <taxon>Coxiella</taxon>
    </lineage>
</organism>
<evidence type="ECO:0000313" key="10">
    <source>
        <dbReference type="Proteomes" id="UP000063965"/>
    </source>
</evidence>
<comment type="subunit">
    <text evidence="5">Homodimer.</text>
</comment>
<feature type="domain" description="D-isomer specific 2-hydroxyacid dehydrogenase catalytic" evidence="6">
    <location>
        <begin position="34"/>
        <end position="274"/>
    </location>
</feature>
<protein>
    <recommendedName>
        <fullName evidence="5">Erythronate-4-phosphate dehydrogenase</fullName>
        <ecNumber evidence="5">1.1.1.290</ecNumber>
    </recommendedName>
</protein>
<evidence type="ECO:0000259" key="7">
    <source>
        <dbReference type="Pfam" id="PF02826"/>
    </source>
</evidence>
<dbReference type="InterPro" id="IPR029753">
    <property type="entry name" value="D-isomer_DH_CS"/>
</dbReference>
<dbReference type="EC" id="1.1.1.290" evidence="5"/>
<feature type="binding site" evidence="5">
    <location>
        <position position="67"/>
    </location>
    <ligand>
        <name>substrate</name>
    </ligand>
</feature>
<feature type="active site" evidence="5">
    <location>
        <position position="208"/>
    </location>
</feature>